<accession>A0A1T4VXN7</accession>
<keyword evidence="5" id="KW-0997">Cell inner membrane</keyword>
<evidence type="ECO:0000256" key="17">
    <source>
        <dbReference type="ARBA" id="ARBA00060485"/>
    </source>
</evidence>
<evidence type="ECO:0000256" key="18">
    <source>
        <dbReference type="PIRNR" id="PIRNR006268"/>
    </source>
</evidence>
<dbReference type="AlphaFoldDB" id="A0A1T4VXN7"/>
<dbReference type="PANTHER" id="PTHR30040">
    <property type="entry name" value="THIAMINE BIOSYNTHESIS LIPOPROTEIN APBE"/>
    <property type="match status" value="1"/>
</dbReference>
<feature type="binding site" evidence="19">
    <location>
        <position position="321"/>
    </location>
    <ligand>
        <name>Mg(2+)</name>
        <dbReference type="ChEBI" id="CHEBI:18420"/>
    </ligand>
</feature>
<dbReference type="GO" id="GO:0005886">
    <property type="term" value="C:plasma membrane"/>
    <property type="evidence" value="ECO:0007669"/>
    <property type="project" value="UniProtKB-SubCell"/>
</dbReference>
<name>A0A1T4VXN7_9GAMM</name>
<keyword evidence="8 18" id="KW-0479">Metal-binding</keyword>
<evidence type="ECO:0000256" key="9">
    <source>
        <dbReference type="ARBA" id="ARBA00022729"/>
    </source>
</evidence>
<evidence type="ECO:0000313" key="20">
    <source>
        <dbReference type="EMBL" id="SKA69595.1"/>
    </source>
</evidence>
<keyword evidence="11 18" id="KW-0460">Magnesium</keyword>
<evidence type="ECO:0000256" key="16">
    <source>
        <dbReference type="ARBA" id="ARBA00048540"/>
    </source>
</evidence>
<dbReference type="Gene3D" id="3.10.520.10">
    <property type="entry name" value="ApbE-like domains"/>
    <property type="match status" value="1"/>
</dbReference>
<dbReference type="PANTHER" id="PTHR30040:SF2">
    <property type="entry name" value="FAD:PROTEIN FMN TRANSFERASE"/>
    <property type="match status" value="1"/>
</dbReference>
<keyword evidence="12" id="KW-0472">Membrane</keyword>
<dbReference type="Proteomes" id="UP000190460">
    <property type="component" value="Unassembled WGS sequence"/>
</dbReference>
<dbReference type="InterPro" id="IPR003374">
    <property type="entry name" value="ApbE-like_sf"/>
</dbReference>
<evidence type="ECO:0000256" key="12">
    <source>
        <dbReference type="ARBA" id="ARBA00023136"/>
    </source>
</evidence>
<dbReference type="InterPro" id="IPR024932">
    <property type="entry name" value="ApbE"/>
</dbReference>
<keyword evidence="6 18" id="KW-0285">Flavoprotein</keyword>
<evidence type="ECO:0000256" key="11">
    <source>
        <dbReference type="ARBA" id="ARBA00022842"/>
    </source>
</evidence>
<evidence type="ECO:0000256" key="6">
    <source>
        <dbReference type="ARBA" id="ARBA00022630"/>
    </source>
</evidence>
<evidence type="ECO:0000256" key="8">
    <source>
        <dbReference type="ARBA" id="ARBA00022723"/>
    </source>
</evidence>
<dbReference type="EMBL" id="FUYB01000002">
    <property type="protein sequence ID" value="SKA69595.1"/>
    <property type="molecule type" value="Genomic_DNA"/>
</dbReference>
<dbReference type="SUPFAM" id="SSF143631">
    <property type="entry name" value="ApbE-like"/>
    <property type="match status" value="1"/>
</dbReference>
<gene>
    <name evidence="20" type="ORF">SAMN02745130_00515</name>
</gene>
<evidence type="ECO:0000256" key="3">
    <source>
        <dbReference type="ARBA" id="ARBA00016337"/>
    </source>
</evidence>
<comment type="similarity">
    <text evidence="1 18">Belongs to the ApbE family.</text>
</comment>
<sequence length="371" mass="41056">MTVLPIRQGVKPLRHQLNSVNRMLGLKKITLLPAWMLVLSLAVWLVACSSNQQDSLRLQGESMGTTWHITLVPPPNSPHQAKELRASVEQILERIDEQMSNWRQDSEISRFNQAQSTEWFPVSSDLVKLVQTAQQVSQLSEGVYDITVGPLVNLWGFGSQAKTNTKPPSEAEIKLALAKVGYEKLLTQENPPALRKTQADLYVDLASIAPGYAVDLLAEYFEQQGIKQYMVEVGGEVRTLGSSPRGDAWRIGIEKPVDSVRSVQQGMHLVDAGLSTSGDYRDFFIESGKRYSHTLDTKTGQTVSHSLASVSVVADTASLADAYSTMLMAMGELKGKVFADQHQLKAFFIWRTDQGFETYATAGFQPLLSKP</sequence>
<evidence type="ECO:0000256" key="10">
    <source>
        <dbReference type="ARBA" id="ARBA00022827"/>
    </source>
</evidence>
<reference evidence="20 21" key="1">
    <citation type="submission" date="2017-02" db="EMBL/GenBank/DDBJ databases">
        <authorList>
            <person name="Peterson S.W."/>
        </authorList>
    </citation>
    <scope>NUCLEOTIDE SEQUENCE [LARGE SCALE GENOMIC DNA]</scope>
    <source>
        <strain evidence="20 21">ATCC 49788</strain>
    </source>
</reference>
<keyword evidence="10 18" id="KW-0274">FAD</keyword>
<keyword evidence="4" id="KW-1003">Cell membrane</keyword>
<dbReference type="STRING" id="92487.SAMN02745130_00515"/>
<protein>
    <recommendedName>
        <fullName evidence="3 18">FAD:protein FMN transferase</fullName>
        <ecNumber evidence="2 18">2.7.1.180</ecNumber>
    </recommendedName>
    <alternativeName>
        <fullName evidence="15 18">Flavin transferase</fullName>
    </alternativeName>
</protein>
<proteinExistence type="inferred from homology"/>
<dbReference type="EC" id="2.7.1.180" evidence="2 18"/>
<dbReference type="FunFam" id="3.10.520.10:FF:000001">
    <property type="entry name" value="FAD:protein FMN transferase"/>
    <property type="match status" value="1"/>
</dbReference>
<evidence type="ECO:0000256" key="5">
    <source>
        <dbReference type="ARBA" id="ARBA00022519"/>
    </source>
</evidence>
<dbReference type="GO" id="GO:0046872">
    <property type="term" value="F:metal ion binding"/>
    <property type="evidence" value="ECO:0007669"/>
    <property type="project" value="UniProtKB-UniRule"/>
</dbReference>
<keyword evidence="21" id="KW-1185">Reference proteome</keyword>
<evidence type="ECO:0000256" key="1">
    <source>
        <dbReference type="ARBA" id="ARBA00008282"/>
    </source>
</evidence>
<organism evidence="20 21">
    <name type="scientific">Thiothrix eikelboomii</name>
    <dbReference type="NCBI Taxonomy" id="92487"/>
    <lineage>
        <taxon>Bacteria</taxon>
        <taxon>Pseudomonadati</taxon>
        <taxon>Pseudomonadota</taxon>
        <taxon>Gammaproteobacteria</taxon>
        <taxon>Thiotrichales</taxon>
        <taxon>Thiotrichaceae</taxon>
        <taxon>Thiothrix</taxon>
    </lineage>
</organism>
<evidence type="ECO:0000256" key="15">
    <source>
        <dbReference type="ARBA" id="ARBA00031306"/>
    </source>
</evidence>
<evidence type="ECO:0000256" key="19">
    <source>
        <dbReference type="PIRSR" id="PIRSR006268-2"/>
    </source>
</evidence>
<comment type="subcellular location">
    <subcellularLocation>
        <location evidence="17">Cell inner membrane</location>
        <topology evidence="17">Lipid-anchor</topology>
        <orientation evidence="17">Periplasmic side</orientation>
    </subcellularLocation>
</comment>
<evidence type="ECO:0000313" key="21">
    <source>
        <dbReference type="Proteomes" id="UP000190460"/>
    </source>
</evidence>
<comment type="cofactor">
    <cofactor evidence="19">
        <name>Mg(2+)</name>
        <dbReference type="ChEBI" id="CHEBI:18420"/>
    </cofactor>
    <cofactor evidence="19">
        <name>Mn(2+)</name>
        <dbReference type="ChEBI" id="CHEBI:29035"/>
    </cofactor>
    <text evidence="19">Magnesium. Can also use manganese.</text>
</comment>
<dbReference type="Pfam" id="PF02424">
    <property type="entry name" value="ApbE"/>
    <property type="match status" value="1"/>
</dbReference>
<feature type="binding site" evidence="19">
    <location>
        <position position="325"/>
    </location>
    <ligand>
        <name>Mg(2+)</name>
        <dbReference type="ChEBI" id="CHEBI:18420"/>
    </ligand>
</feature>
<dbReference type="RefSeq" id="WP_234975773.1">
    <property type="nucleotide sequence ID" value="NZ_FUYB01000002.1"/>
</dbReference>
<evidence type="ECO:0000256" key="2">
    <source>
        <dbReference type="ARBA" id="ARBA00011955"/>
    </source>
</evidence>
<feature type="binding site" evidence="19">
    <location>
        <position position="207"/>
    </location>
    <ligand>
        <name>Mg(2+)</name>
        <dbReference type="ChEBI" id="CHEBI:18420"/>
    </ligand>
</feature>
<keyword evidence="14 20" id="KW-0449">Lipoprotein</keyword>
<comment type="catalytic activity">
    <reaction evidence="16 18">
        <text>L-threonyl-[protein] + FAD = FMN-L-threonyl-[protein] + AMP + H(+)</text>
        <dbReference type="Rhea" id="RHEA:36847"/>
        <dbReference type="Rhea" id="RHEA-COMP:11060"/>
        <dbReference type="Rhea" id="RHEA-COMP:11061"/>
        <dbReference type="ChEBI" id="CHEBI:15378"/>
        <dbReference type="ChEBI" id="CHEBI:30013"/>
        <dbReference type="ChEBI" id="CHEBI:57692"/>
        <dbReference type="ChEBI" id="CHEBI:74257"/>
        <dbReference type="ChEBI" id="CHEBI:456215"/>
        <dbReference type="EC" id="2.7.1.180"/>
    </reaction>
</comment>
<keyword evidence="7 18" id="KW-0808">Transferase</keyword>
<evidence type="ECO:0000256" key="4">
    <source>
        <dbReference type="ARBA" id="ARBA00022475"/>
    </source>
</evidence>
<evidence type="ECO:0000256" key="13">
    <source>
        <dbReference type="ARBA" id="ARBA00023139"/>
    </source>
</evidence>
<evidence type="ECO:0000256" key="14">
    <source>
        <dbReference type="ARBA" id="ARBA00023288"/>
    </source>
</evidence>
<evidence type="ECO:0000256" key="7">
    <source>
        <dbReference type="ARBA" id="ARBA00022679"/>
    </source>
</evidence>
<dbReference type="GO" id="GO:0016740">
    <property type="term" value="F:transferase activity"/>
    <property type="evidence" value="ECO:0007669"/>
    <property type="project" value="UniProtKB-UniRule"/>
</dbReference>
<keyword evidence="9" id="KW-0732">Signal</keyword>
<keyword evidence="13" id="KW-0564">Palmitate</keyword>
<dbReference type="PIRSF" id="PIRSF006268">
    <property type="entry name" value="ApbE"/>
    <property type="match status" value="1"/>
</dbReference>